<organism evidence="1 2">
    <name type="scientific">Klebsiella pneumoniae</name>
    <dbReference type="NCBI Taxonomy" id="573"/>
    <lineage>
        <taxon>Bacteria</taxon>
        <taxon>Pseudomonadati</taxon>
        <taxon>Pseudomonadota</taxon>
        <taxon>Gammaproteobacteria</taxon>
        <taxon>Enterobacterales</taxon>
        <taxon>Enterobacteriaceae</taxon>
        <taxon>Klebsiella/Raoultella group</taxon>
        <taxon>Klebsiella</taxon>
        <taxon>Klebsiella pneumoniae complex</taxon>
    </lineage>
</organism>
<proteinExistence type="predicted"/>
<gene>
    <name evidence="1" type="ORF">NCTC13443_05417</name>
</gene>
<dbReference type="RefSeq" id="WP_032447769.1">
    <property type="nucleotide sequence ID" value="NZ_BIKN01000005.1"/>
</dbReference>
<dbReference type="Proteomes" id="UP000255518">
    <property type="component" value="Unassembled WGS sequence"/>
</dbReference>
<name>A0A377VAY5_KLEPN</name>
<accession>A0A377VAY5</accession>
<sequence>MSARSSYTTRTEGYNVGFPSPASDYVEGRLTVDKLCSIGPNSRIVQTETGYAVVDFSVKPKQQDTVLIQYSGGTDFAKVMGKAFITRDGEALEGEALDDVVVLGIVTFVINRTSRNDDECPVI</sequence>
<evidence type="ECO:0000313" key="2">
    <source>
        <dbReference type="Proteomes" id="UP000255518"/>
    </source>
</evidence>
<evidence type="ECO:0000313" key="1">
    <source>
        <dbReference type="EMBL" id="STT05482.1"/>
    </source>
</evidence>
<dbReference type="AlphaFoldDB" id="A0A377VAY5"/>
<protein>
    <submittedName>
        <fullName evidence="1">Error-prone repair protein UmuD</fullName>
    </submittedName>
</protein>
<dbReference type="EMBL" id="UGKT01000001">
    <property type="protein sequence ID" value="STT05482.1"/>
    <property type="molecule type" value="Genomic_DNA"/>
</dbReference>
<reference evidence="1 2" key="1">
    <citation type="submission" date="2018-06" db="EMBL/GenBank/DDBJ databases">
        <authorList>
            <consortium name="Pathogen Informatics"/>
            <person name="Doyle S."/>
        </authorList>
    </citation>
    <scope>NUCLEOTIDE SEQUENCE [LARGE SCALE GENOMIC DNA]</scope>
    <source>
        <strain evidence="1 2">NCTC13443</strain>
    </source>
</reference>